<evidence type="ECO:0000313" key="2">
    <source>
        <dbReference type="EMBL" id="KAJ6847839.1"/>
    </source>
</evidence>
<keyword evidence="3" id="KW-1185">Reference proteome</keyword>
<name>A0AAX6I3L0_IRIPA</name>
<organism evidence="2 3">
    <name type="scientific">Iris pallida</name>
    <name type="common">Sweet iris</name>
    <dbReference type="NCBI Taxonomy" id="29817"/>
    <lineage>
        <taxon>Eukaryota</taxon>
        <taxon>Viridiplantae</taxon>
        <taxon>Streptophyta</taxon>
        <taxon>Embryophyta</taxon>
        <taxon>Tracheophyta</taxon>
        <taxon>Spermatophyta</taxon>
        <taxon>Magnoliopsida</taxon>
        <taxon>Liliopsida</taxon>
        <taxon>Asparagales</taxon>
        <taxon>Iridaceae</taxon>
        <taxon>Iridoideae</taxon>
        <taxon>Irideae</taxon>
        <taxon>Iris</taxon>
    </lineage>
</organism>
<protein>
    <submittedName>
        <fullName evidence="2">Photosystem I subunit O</fullName>
    </submittedName>
</protein>
<evidence type="ECO:0000256" key="1">
    <source>
        <dbReference type="SAM" id="MobiDB-lite"/>
    </source>
</evidence>
<dbReference type="AlphaFoldDB" id="A0AAX6I3L0"/>
<sequence length="99" mass="11090">MRGFSFGSSRRVPKAGGSSGIFSSRWTGARPHGRAKVAVSSPPCIRQCPDPSRWSLSWWGILRALVCRRMSRSSSREALERPIVPFPRLPSRCLHSLLR</sequence>
<feature type="region of interest" description="Disordered" evidence="1">
    <location>
        <begin position="1"/>
        <end position="35"/>
    </location>
</feature>
<evidence type="ECO:0000313" key="3">
    <source>
        <dbReference type="Proteomes" id="UP001140949"/>
    </source>
</evidence>
<dbReference type="Proteomes" id="UP001140949">
    <property type="component" value="Unassembled WGS sequence"/>
</dbReference>
<reference evidence="2" key="1">
    <citation type="journal article" date="2023" name="GigaByte">
        <title>Genome assembly of the bearded iris, Iris pallida Lam.</title>
        <authorList>
            <person name="Bruccoleri R.E."/>
            <person name="Oakeley E.J."/>
            <person name="Faust A.M.E."/>
            <person name="Altorfer M."/>
            <person name="Dessus-Babus S."/>
            <person name="Burckhardt D."/>
            <person name="Oertli M."/>
            <person name="Naumann U."/>
            <person name="Petersen F."/>
            <person name="Wong J."/>
        </authorList>
    </citation>
    <scope>NUCLEOTIDE SEQUENCE</scope>
    <source>
        <strain evidence="2">GSM-AAB239-AS_SAM_17_03QT</strain>
    </source>
</reference>
<dbReference type="EMBL" id="JANAVB010004800">
    <property type="protein sequence ID" value="KAJ6847839.1"/>
    <property type="molecule type" value="Genomic_DNA"/>
</dbReference>
<reference evidence="2" key="2">
    <citation type="submission" date="2023-04" db="EMBL/GenBank/DDBJ databases">
        <authorList>
            <person name="Bruccoleri R.E."/>
            <person name="Oakeley E.J."/>
            <person name="Faust A.-M."/>
            <person name="Dessus-Babus S."/>
            <person name="Altorfer M."/>
            <person name="Burckhardt D."/>
            <person name="Oertli M."/>
            <person name="Naumann U."/>
            <person name="Petersen F."/>
            <person name="Wong J."/>
        </authorList>
    </citation>
    <scope>NUCLEOTIDE SEQUENCE</scope>
    <source>
        <strain evidence="2">GSM-AAB239-AS_SAM_17_03QT</strain>
        <tissue evidence="2">Leaf</tissue>
    </source>
</reference>
<comment type="caution">
    <text evidence="2">The sequence shown here is derived from an EMBL/GenBank/DDBJ whole genome shotgun (WGS) entry which is preliminary data.</text>
</comment>
<proteinExistence type="predicted"/>
<accession>A0AAX6I3L0</accession>
<gene>
    <name evidence="2" type="ORF">M6B38_115295</name>
</gene>